<keyword evidence="2" id="KW-1185">Reference proteome</keyword>
<evidence type="ECO:0000313" key="1">
    <source>
        <dbReference type="EMBL" id="CAJ0810260.1"/>
    </source>
</evidence>
<accession>A0ABM9K0H0</accession>
<dbReference type="RefSeq" id="WP_316680242.1">
    <property type="nucleotide sequence ID" value="NZ_CATZLL010000002.1"/>
</dbReference>
<protein>
    <submittedName>
        <fullName evidence="1">Uncharacterized protein</fullName>
    </submittedName>
</protein>
<proteinExistence type="predicted"/>
<evidence type="ECO:0000313" key="2">
    <source>
        <dbReference type="Proteomes" id="UP001189757"/>
    </source>
</evidence>
<dbReference type="EMBL" id="CATZLL010000002">
    <property type="protein sequence ID" value="CAJ0810260.1"/>
    <property type="molecule type" value="Genomic_DNA"/>
</dbReference>
<comment type="caution">
    <text evidence="1">The sequence shown here is derived from an EMBL/GenBank/DDBJ whole genome shotgun (WGS) entry which is preliminary data.</text>
</comment>
<dbReference type="Proteomes" id="UP001189757">
    <property type="component" value="Unassembled WGS sequence"/>
</dbReference>
<organism evidence="1 2">
    <name type="scientific">Ralstonia flaminis</name>
    <dbReference type="NCBI Taxonomy" id="3058597"/>
    <lineage>
        <taxon>Bacteria</taxon>
        <taxon>Pseudomonadati</taxon>
        <taxon>Pseudomonadota</taxon>
        <taxon>Betaproteobacteria</taxon>
        <taxon>Burkholderiales</taxon>
        <taxon>Burkholderiaceae</taxon>
        <taxon>Ralstonia</taxon>
    </lineage>
</organism>
<name>A0ABM9K0H0_9RALS</name>
<reference evidence="1 2" key="1">
    <citation type="submission" date="2023-07" db="EMBL/GenBank/DDBJ databases">
        <authorList>
            <person name="Peeters C."/>
        </authorList>
    </citation>
    <scope>NUCLEOTIDE SEQUENCE [LARGE SCALE GENOMIC DNA]</scope>
    <source>
        <strain evidence="1 2">LMG 18101</strain>
    </source>
</reference>
<sequence>MTMRYADGQEVRVGDHVGLGADDGGVVVCSIEDGAYSNEHTAEQWSYLKTGFMVEFPTYGLIHYEVAEDDLRLIARASR</sequence>
<gene>
    <name evidence="1" type="ORF">LMG18101_00830</name>
</gene>